<sequence>MRLSDKDKEKLWRNAVKNSIKKYIKPFSGDNSKPVDKKYIFVCWLQGIENAPYIVQKCVESIKENSGEFEVIVIDEKNYSDWVDIPNFIIERWQSGKMLNAWFSDILRLYLLCEYGGMWIDSTVYMFDSMPEYIFNSERFMYQASFLDNDGVDISNWFIYTKKKEDPVLVGIRDSLVSYLEKKSKPADYFIFHDFVSVIATSEGYSKYWDEIPYVCNVDPHLLQRVGNNSCNKLFLSYIKNTSPMQKLTYKLDYDNLKTGTYYDNLFNVDKLRRTKRE</sequence>
<proteinExistence type="predicted"/>
<evidence type="ECO:0000313" key="1">
    <source>
        <dbReference type="EMBL" id="OXS42187.1"/>
    </source>
</evidence>
<organism evidence="1 2">
    <name type="scientific">Ligilactobacillus agilis</name>
    <dbReference type="NCBI Taxonomy" id="1601"/>
    <lineage>
        <taxon>Bacteria</taxon>
        <taxon>Bacillati</taxon>
        <taxon>Bacillota</taxon>
        <taxon>Bacilli</taxon>
        <taxon>Lactobacillales</taxon>
        <taxon>Lactobacillaceae</taxon>
        <taxon>Ligilactobacillus</taxon>
    </lineage>
</organism>
<dbReference type="EMBL" id="LUGO01000011">
    <property type="protein sequence ID" value="OXS42187.1"/>
    <property type="molecule type" value="Genomic_DNA"/>
</dbReference>
<gene>
    <name evidence="1" type="ORF">AYP69_10655</name>
</gene>
<dbReference type="GO" id="GO:0016757">
    <property type="term" value="F:glycosyltransferase activity"/>
    <property type="evidence" value="ECO:0007669"/>
    <property type="project" value="InterPro"/>
</dbReference>
<dbReference type="InterPro" id="IPR008441">
    <property type="entry name" value="AfumC-like_glycosyl_Trfase"/>
</dbReference>
<protein>
    <submittedName>
        <fullName evidence="1">Capsular biosynthesis protein</fullName>
    </submittedName>
</protein>
<dbReference type="Gene3D" id="3.90.550.20">
    <property type="match status" value="1"/>
</dbReference>
<accession>A0A231Q0F4</accession>
<dbReference type="Proteomes" id="UP000215261">
    <property type="component" value="Unassembled WGS sequence"/>
</dbReference>
<dbReference type="AlphaFoldDB" id="A0A231Q0F4"/>
<evidence type="ECO:0000313" key="2">
    <source>
        <dbReference type="Proteomes" id="UP000215261"/>
    </source>
</evidence>
<comment type="caution">
    <text evidence="1">The sequence shown here is derived from an EMBL/GenBank/DDBJ whole genome shotgun (WGS) entry which is preliminary data.</text>
</comment>
<name>A0A231Q0F4_9LACO</name>
<dbReference type="Pfam" id="PF05704">
    <property type="entry name" value="Caps_synth"/>
    <property type="match status" value="1"/>
</dbReference>
<dbReference type="SUPFAM" id="SSF53448">
    <property type="entry name" value="Nucleotide-diphospho-sugar transferases"/>
    <property type="match status" value="1"/>
</dbReference>
<reference evidence="1 2" key="1">
    <citation type="submission" date="2016-03" db="EMBL/GenBank/DDBJ databases">
        <title>Sequencing of Lactobacillus Species from Commercial Turkeys.</title>
        <authorList>
            <person name="Johnson T.J."/>
            <person name="Youmans B.P."/>
            <person name="Case K.A."/>
        </authorList>
    </citation>
    <scope>NUCLEOTIDE SEQUENCE [LARGE SCALE GENOMIC DNA]</scope>
    <source>
        <strain evidence="1 2">UMNLA1</strain>
    </source>
</reference>
<dbReference type="InterPro" id="IPR029044">
    <property type="entry name" value="Nucleotide-diphossugar_trans"/>
</dbReference>